<dbReference type="PANTHER" id="PTHR43335">
    <property type="entry name" value="ABC TRANSPORTER, ATP-BINDING PROTEIN"/>
    <property type="match status" value="1"/>
</dbReference>
<dbReference type="PROSITE" id="PS50893">
    <property type="entry name" value="ABC_TRANSPORTER_2"/>
    <property type="match status" value="1"/>
</dbReference>
<evidence type="ECO:0000256" key="4">
    <source>
        <dbReference type="ARBA" id="ARBA00022840"/>
    </source>
</evidence>
<dbReference type="EMBL" id="MOAY01000019">
    <property type="protein sequence ID" value="ROM58273.1"/>
    <property type="molecule type" value="Genomic_DNA"/>
</dbReference>
<evidence type="ECO:0000313" key="6">
    <source>
        <dbReference type="EMBL" id="ROM58273.1"/>
    </source>
</evidence>
<gene>
    <name evidence="6" type="ORF">BK648_05865</name>
</gene>
<dbReference type="GO" id="GO:0016887">
    <property type="term" value="F:ATP hydrolysis activity"/>
    <property type="evidence" value="ECO:0007669"/>
    <property type="project" value="InterPro"/>
</dbReference>
<dbReference type="SMART" id="SM00382">
    <property type="entry name" value="AAA"/>
    <property type="match status" value="1"/>
</dbReference>
<dbReference type="PANTHER" id="PTHR43335:SF4">
    <property type="entry name" value="ABC TRANSPORTER, ATP-BINDING PROTEIN"/>
    <property type="match status" value="1"/>
</dbReference>
<evidence type="ECO:0000256" key="2">
    <source>
        <dbReference type="ARBA" id="ARBA00022448"/>
    </source>
</evidence>
<dbReference type="Gene3D" id="3.40.50.300">
    <property type="entry name" value="P-loop containing nucleotide triphosphate hydrolases"/>
    <property type="match status" value="1"/>
</dbReference>
<comment type="caution">
    <text evidence="6">The sequence shown here is derived from an EMBL/GenBank/DDBJ whole genome shotgun (WGS) entry which is preliminary data.</text>
</comment>
<protein>
    <submittedName>
        <fullName evidence="6">ABC transporter ATP-binding protein</fullName>
    </submittedName>
</protein>
<dbReference type="AlphaFoldDB" id="A0A423FJX0"/>
<dbReference type="SUPFAM" id="SSF52540">
    <property type="entry name" value="P-loop containing nucleoside triphosphate hydrolases"/>
    <property type="match status" value="1"/>
</dbReference>
<dbReference type="Proteomes" id="UP000284656">
    <property type="component" value="Unassembled WGS sequence"/>
</dbReference>
<proteinExistence type="inferred from homology"/>
<dbReference type="InterPro" id="IPR003439">
    <property type="entry name" value="ABC_transporter-like_ATP-bd"/>
</dbReference>
<organism evidence="6 7">
    <name type="scientific">Pseudomonas poae</name>
    <dbReference type="NCBI Taxonomy" id="200451"/>
    <lineage>
        <taxon>Bacteria</taxon>
        <taxon>Pseudomonadati</taxon>
        <taxon>Pseudomonadota</taxon>
        <taxon>Gammaproteobacteria</taxon>
        <taxon>Pseudomonadales</taxon>
        <taxon>Pseudomonadaceae</taxon>
        <taxon>Pseudomonas</taxon>
    </lineage>
</organism>
<dbReference type="RefSeq" id="WP_123715191.1">
    <property type="nucleotide sequence ID" value="NZ_MOAY01000019.1"/>
</dbReference>
<accession>A0A423FJX0</accession>
<keyword evidence="3" id="KW-0547">Nucleotide-binding</keyword>
<keyword evidence="4 6" id="KW-0067">ATP-binding</keyword>
<keyword evidence="2" id="KW-0813">Transport</keyword>
<evidence type="ECO:0000259" key="5">
    <source>
        <dbReference type="PROSITE" id="PS50893"/>
    </source>
</evidence>
<dbReference type="GO" id="GO:0005524">
    <property type="term" value="F:ATP binding"/>
    <property type="evidence" value="ECO:0007669"/>
    <property type="project" value="UniProtKB-KW"/>
</dbReference>
<sequence length="308" mass="33492">MIEISNLTKKLGRKNVITQLSFCVQRGECVGLFGERGCGKTTLLNLIAGVLKPTSGYINIQGLNTQTHSIQTKNAIGYQLHDVPSHAVMTVKSLLNFIAAVRGFSGAEKRRRVNQVVTRLELSSVFNYPLDTLPLGIKRKVAIAQAIVHSPDLLLLDEPLENLVPDEWLKLKTLIQSLSEEMTLIIASRHGDALSDLCSRALVIAGGRLKADTALVDLQRSSRHYQAVTLAADTPVDLLALAVLPGVAGIEEDRHAPGTVTVLAMPGHSIFPSINALITHRGWKITSMHLEPGRLNDVVHHLSQEVSP</sequence>
<comment type="similarity">
    <text evidence="1">Belongs to the ABC transporter superfamily.</text>
</comment>
<dbReference type="InterPro" id="IPR003593">
    <property type="entry name" value="AAA+_ATPase"/>
</dbReference>
<dbReference type="Pfam" id="PF00005">
    <property type="entry name" value="ABC_tran"/>
    <property type="match status" value="1"/>
</dbReference>
<reference evidence="6 7" key="1">
    <citation type="submission" date="2016-10" db="EMBL/GenBank/DDBJ databases">
        <title>Comparative genome analysis of multiple Pseudomonas spp. focuses on biocontrol and plant growth promoting traits.</title>
        <authorList>
            <person name="Tao X.-Y."/>
            <person name="Taylor C.G."/>
        </authorList>
    </citation>
    <scope>NUCLEOTIDE SEQUENCE [LARGE SCALE GENOMIC DNA]</scope>
    <source>
        <strain evidence="6 7">29G9</strain>
    </source>
</reference>
<evidence type="ECO:0000256" key="1">
    <source>
        <dbReference type="ARBA" id="ARBA00005417"/>
    </source>
</evidence>
<feature type="domain" description="ABC transporter" evidence="5">
    <location>
        <begin position="2"/>
        <end position="231"/>
    </location>
</feature>
<name>A0A423FJX0_9PSED</name>
<evidence type="ECO:0000313" key="7">
    <source>
        <dbReference type="Proteomes" id="UP000284656"/>
    </source>
</evidence>
<evidence type="ECO:0000256" key="3">
    <source>
        <dbReference type="ARBA" id="ARBA00022741"/>
    </source>
</evidence>
<dbReference type="InterPro" id="IPR027417">
    <property type="entry name" value="P-loop_NTPase"/>
</dbReference>